<dbReference type="EMBL" id="HE575314">
    <property type="protein sequence ID" value="CCC89359.1"/>
    <property type="molecule type" value="Genomic_DNA"/>
</dbReference>
<gene>
    <name evidence="2" type="ORF">TCIL3000_1_1270</name>
</gene>
<reference evidence="2" key="1">
    <citation type="journal article" date="2012" name="Proc. Natl. Acad. Sci. U.S.A.">
        <title>Antigenic diversity is generated by distinct evolutionary mechanisms in African trypanosome species.</title>
        <authorList>
            <person name="Jackson A.P."/>
            <person name="Berry A."/>
            <person name="Aslett M."/>
            <person name="Allison H.C."/>
            <person name="Burton P."/>
            <person name="Vavrova-Anderson J."/>
            <person name="Brown R."/>
            <person name="Browne H."/>
            <person name="Corton N."/>
            <person name="Hauser H."/>
            <person name="Gamble J."/>
            <person name="Gilderthorp R."/>
            <person name="Marcello L."/>
            <person name="McQuillan J."/>
            <person name="Otto T.D."/>
            <person name="Quail M.A."/>
            <person name="Sanders M.J."/>
            <person name="van Tonder A."/>
            <person name="Ginger M.L."/>
            <person name="Field M.C."/>
            <person name="Barry J.D."/>
            <person name="Hertz-Fowler C."/>
            <person name="Berriman M."/>
        </authorList>
    </citation>
    <scope>NUCLEOTIDE SEQUENCE</scope>
    <source>
        <strain evidence="2">IL3000</strain>
    </source>
</reference>
<protein>
    <submittedName>
        <fullName evidence="2">Uncharacterized protein TCIL3000_1_1270</fullName>
    </submittedName>
</protein>
<dbReference type="InterPro" id="IPR013780">
    <property type="entry name" value="Glyco_hydro_b"/>
</dbReference>
<dbReference type="Gene3D" id="2.60.40.1180">
    <property type="entry name" value="Golgi alpha-mannosidase II"/>
    <property type="match status" value="1"/>
</dbReference>
<dbReference type="PANTHER" id="PTHR47047">
    <property type="entry name" value="PUTATIVE-RELATED-RELATED"/>
    <property type="match status" value="1"/>
</dbReference>
<accession>G0UJ09</accession>
<name>G0UJ09_TRYCI</name>
<evidence type="ECO:0000259" key="1">
    <source>
        <dbReference type="Pfam" id="PF09149"/>
    </source>
</evidence>
<evidence type="ECO:0000313" key="2">
    <source>
        <dbReference type="EMBL" id="CCC89359.1"/>
    </source>
</evidence>
<dbReference type="SUPFAM" id="SSF101601">
    <property type="entry name" value="Smp-1-like"/>
    <property type="match status" value="1"/>
</dbReference>
<dbReference type="Pfam" id="PF09149">
    <property type="entry name" value="DUF1935"/>
    <property type="match status" value="1"/>
</dbReference>
<sequence>MGCGSSAITFLNGQPTVRGDEIVKGFNEGNGLLFRIVDTRVGRWAYYNDTLDYEMHINVTFSEDCKIKALGNTKLEPLSTGEQVASVVVGPCKTELFIEGHVNGYKAKMDAIPLTEEERRRKRGSRR</sequence>
<dbReference type="PANTHER" id="PTHR47047:SF3">
    <property type="entry name" value="PUTATIVE-RELATED"/>
    <property type="match status" value="1"/>
</dbReference>
<organism evidence="2">
    <name type="scientific">Trypanosoma congolense (strain IL3000)</name>
    <dbReference type="NCBI Taxonomy" id="1068625"/>
    <lineage>
        <taxon>Eukaryota</taxon>
        <taxon>Discoba</taxon>
        <taxon>Euglenozoa</taxon>
        <taxon>Kinetoplastea</taxon>
        <taxon>Metakinetoplastina</taxon>
        <taxon>Trypanosomatida</taxon>
        <taxon>Trypanosomatidae</taxon>
        <taxon>Trypanosoma</taxon>
        <taxon>Nannomonas</taxon>
    </lineage>
</organism>
<dbReference type="InterPro" id="IPR036310">
    <property type="entry name" value="Smp-1-like_sf"/>
</dbReference>
<dbReference type="VEuPathDB" id="TriTrypDB:TcIL3000_1_1270"/>
<proteinExistence type="predicted"/>
<feature type="domain" description="DUF1935" evidence="1">
    <location>
        <begin position="10"/>
        <end position="114"/>
    </location>
</feature>
<dbReference type="FunFam" id="2.60.40.1180:FF:000033">
    <property type="entry name" value="Calpain-like cysteine peptidase, putative"/>
    <property type="match status" value="1"/>
</dbReference>
<dbReference type="InterPro" id="IPR015232">
    <property type="entry name" value="DUF1935"/>
</dbReference>
<dbReference type="AlphaFoldDB" id="G0UJ09"/>